<protein>
    <submittedName>
        <fullName evidence="1">Uncharacterized protein</fullName>
    </submittedName>
</protein>
<evidence type="ECO:0000313" key="1">
    <source>
        <dbReference type="EMBL" id="QKE93443.1"/>
    </source>
</evidence>
<dbReference type="AlphaFoldDB" id="A0A6M8HY36"/>
<keyword evidence="2" id="KW-1185">Reference proteome</keyword>
<dbReference type="EMBL" id="CP053710">
    <property type="protein sequence ID" value="QKE93443.1"/>
    <property type="molecule type" value="Genomic_DNA"/>
</dbReference>
<organism evidence="1 2">
    <name type="scientific">Lichenicola cladoniae</name>
    <dbReference type="NCBI Taxonomy" id="1484109"/>
    <lineage>
        <taxon>Bacteria</taxon>
        <taxon>Pseudomonadati</taxon>
        <taxon>Pseudomonadota</taxon>
        <taxon>Alphaproteobacteria</taxon>
        <taxon>Acetobacterales</taxon>
        <taxon>Acetobacteraceae</taxon>
        <taxon>Lichenicola</taxon>
    </lineage>
</organism>
<name>A0A6M8HY36_9PROT</name>
<gene>
    <name evidence="1" type="ORF">HN018_25000</name>
</gene>
<evidence type="ECO:0000313" key="2">
    <source>
        <dbReference type="Proteomes" id="UP000500767"/>
    </source>
</evidence>
<sequence length="95" mass="10631">MAIIQTLRRFEQSNHLLILETGNRHRSFSHLLSQTSAHWNRALAKLAFCVLHSVGEMIPKAVTFGTTLLLDRAVKPLKIHGKSAVGFLDLWNGSL</sequence>
<dbReference type="Proteomes" id="UP000500767">
    <property type="component" value="Plasmid unnamed2"/>
</dbReference>
<dbReference type="KEGG" id="lck:HN018_25000"/>
<reference evidence="1 2" key="1">
    <citation type="journal article" date="2014" name="World J. Microbiol. Biotechnol.">
        <title>Biodiversity and physiological characteristics of Antarctic and Arctic lichens-associated bacteria.</title>
        <authorList>
            <person name="Lee Y.M."/>
            <person name="Kim E.H."/>
            <person name="Lee H.K."/>
            <person name="Hong S.G."/>
        </authorList>
    </citation>
    <scope>NUCLEOTIDE SEQUENCE [LARGE SCALE GENOMIC DNA]</scope>
    <source>
        <strain evidence="1 2">PAMC 26569</strain>
        <plasmid evidence="1">unnamed2</plasmid>
    </source>
</reference>
<dbReference type="RefSeq" id="WP_171837599.1">
    <property type="nucleotide sequence ID" value="NZ_CP053710.1"/>
</dbReference>
<accession>A0A6M8HY36</accession>
<geneLocation type="plasmid" evidence="1 2">
    <name>unnamed2</name>
</geneLocation>
<proteinExistence type="predicted"/>
<keyword evidence="1" id="KW-0614">Plasmid</keyword>